<accession>A0A819FVV1</accession>
<evidence type="ECO:0000313" key="3">
    <source>
        <dbReference type="EMBL" id="CAF3874861.1"/>
    </source>
</evidence>
<dbReference type="EMBL" id="CAJOBB010001567">
    <property type="protein sequence ID" value="CAF3874861.1"/>
    <property type="molecule type" value="Genomic_DNA"/>
</dbReference>
<evidence type="ECO:0000313" key="4">
    <source>
        <dbReference type="Proteomes" id="UP000663868"/>
    </source>
</evidence>
<dbReference type="AlphaFoldDB" id="A0A819FVV1"/>
<gene>
    <name evidence="2" type="ORF">IZO911_LOCUS13888</name>
    <name evidence="3" type="ORF">KXQ929_LOCUS21424</name>
</gene>
<evidence type="ECO:0000313" key="2">
    <source>
        <dbReference type="EMBL" id="CAF0931332.1"/>
    </source>
</evidence>
<feature type="signal peptide" evidence="1">
    <location>
        <begin position="1"/>
        <end position="18"/>
    </location>
</feature>
<dbReference type="EMBL" id="CAJNOE010000113">
    <property type="protein sequence ID" value="CAF0931332.1"/>
    <property type="molecule type" value="Genomic_DNA"/>
</dbReference>
<sequence>MLILFLFVFFLLIGDGNATNLTDSAKTITVNDDLCGHMSNVLCAKDVLNKILLRSKQINRTVFDIEKEIFGYELTPATLRRYVRFSMARIESSLPTQQLSDQFFLLNNIDKVYNRFFTP</sequence>
<keyword evidence="1" id="KW-0732">Signal</keyword>
<evidence type="ECO:0000256" key="1">
    <source>
        <dbReference type="SAM" id="SignalP"/>
    </source>
</evidence>
<feature type="chain" id="PRO_5035619188" evidence="1">
    <location>
        <begin position="19"/>
        <end position="119"/>
    </location>
</feature>
<reference evidence="3" key="1">
    <citation type="submission" date="2021-02" db="EMBL/GenBank/DDBJ databases">
        <authorList>
            <person name="Nowell W R."/>
        </authorList>
    </citation>
    <scope>NUCLEOTIDE SEQUENCE</scope>
</reference>
<dbReference type="Proteomes" id="UP000663868">
    <property type="component" value="Unassembled WGS sequence"/>
</dbReference>
<name>A0A819FVV1_9BILA</name>
<comment type="caution">
    <text evidence="3">The sequence shown here is derived from an EMBL/GenBank/DDBJ whole genome shotgun (WGS) entry which is preliminary data.</text>
</comment>
<protein>
    <submittedName>
        <fullName evidence="3">Uncharacterized protein</fullName>
    </submittedName>
</protein>
<dbReference type="Proteomes" id="UP000663860">
    <property type="component" value="Unassembled WGS sequence"/>
</dbReference>
<organism evidence="3 4">
    <name type="scientific">Adineta steineri</name>
    <dbReference type="NCBI Taxonomy" id="433720"/>
    <lineage>
        <taxon>Eukaryota</taxon>
        <taxon>Metazoa</taxon>
        <taxon>Spiralia</taxon>
        <taxon>Gnathifera</taxon>
        <taxon>Rotifera</taxon>
        <taxon>Eurotatoria</taxon>
        <taxon>Bdelloidea</taxon>
        <taxon>Adinetida</taxon>
        <taxon>Adinetidae</taxon>
        <taxon>Adineta</taxon>
    </lineage>
</organism>
<proteinExistence type="predicted"/>